<dbReference type="AlphaFoldDB" id="T1XK20"/>
<protein>
    <recommendedName>
        <fullName evidence="2">DUF883 domain-containing protein</fullName>
    </recommendedName>
</protein>
<reference evidence="3 4" key="1">
    <citation type="submission" date="2012-10" db="EMBL/GenBank/DDBJ databases">
        <title>Genome sequence of Variovorax paradoxus B4.</title>
        <authorList>
            <person name="Schuldes J."/>
            <person name="Brandt U."/>
            <person name="Hiessl S."/>
            <person name="Wuebbeler J.H."/>
            <person name="Thuermer A."/>
            <person name="Steinbuechel A."/>
            <person name="Daniel R."/>
        </authorList>
    </citation>
    <scope>NUCLEOTIDE SEQUENCE [LARGE SCALE GENOMIC DNA]</scope>
    <source>
        <strain evidence="3 4">B4</strain>
    </source>
</reference>
<feature type="domain" description="DUF883" evidence="2">
    <location>
        <begin position="78"/>
        <end position="107"/>
    </location>
</feature>
<dbReference type="Pfam" id="PF19029">
    <property type="entry name" value="DUF883_C"/>
    <property type="match status" value="1"/>
</dbReference>
<sequence>MGDACPMHANITKKDDAMNATIHAATQALERALDETIGEARFAEAGDKLISNFKRACSQADALQDETVRAARSAVRRTDRAIHRHPYSAIGIVAVAAIIVGALAARR</sequence>
<dbReference type="HOGENOM" id="CLU_132623_0_1_4"/>
<evidence type="ECO:0000313" key="3">
    <source>
        <dbReference type="EMBL" id="AGU52911.1"/>
    </source>
</evidence>
<evidence type="ECO:0000313" key="4">
    <source>
        <dbReference type="Proteomes" id="UP000016223"/>
    </source>
</evidence>
<proteinExistence type="predicted"/>
<gene>
    <name evidence="3" type="ORF">VAPA_2c03500</name>
</gene>
<evidence type="ECO:0000256" key="1">
    <source>
        <dbReference type="SAM" id="Phobius"/>
    </source>
</evidence>
<dbReference type="PATRIC" id="fig|1246301.3.peg.5871"/>
<keyword evidence="1" id="KW-1133">Transmembrane helix</keyword>
<accession>T1XK20</accession>
<evidence type="ECO:0000259" key="2">
    <source>
        <dbReference type="Pfam" id="PF19029"/>
    </source>
</evidence>
<keyword evidence="1" id="KW-0812">Transmembrane</keyword>
<dbReference type="InterPro" id="IPR043605">
    <property type="entry name" value="DUF883_C"/>
</dbReference>
<organism evidence="3 4">
    <name type="scientific">Variovorax paradoxus B4</name>
    <dbReference type="NCBI Taxonomy" id="1246301"/>
    <lineage>
        <taxon>Bacteria</taxon>
        <taxon>Pseudomonadati</taxon>
        <taxon>Pseudomonadota</taxon>
        <taxon>Betaproteobacteria</taxon>
        <taxon>Burkholderiales</taxon>
        <taxon>Comamonadaceae</taxon>
        <taxon>Variovorax</taxon>
    </lineage>
</organism>
<dbReference type="EMBL" id="CP003912">
    <property type="protein sequence ID" value="AGU52911.1"/>
    <property type="molecule type" value="Genomic_DNA"/>
</dbReference>
<dbReference type="Proteomes" id="UP000016223">
    <property type="component" value="Chromosome 2"/>
</dbReference>
<name>T1XK20_VARPD</name>
<keyword evidence="1" id="KW-0472">Membrane</keyword>
<feature type="transmembrane region" description="Helical" evidence="1">
    <location>
        <begin position="86"/>
        <end position="105"/>
    </location>
</feature>
<dbReference type="KEGG" id="vpd:VAPA_2c03500"/>